<gene>
    <name evidence="2" type="ORF">CVT26_001776</name>
</gene>
<evidence type="ECO:0000313" key="3">
    <source>
        <dbReference type="Proteomes" id="UP000284706"/>
    </source>
</evidence>
<keyword evidence="1" id="KW-0812">Transmembrane</keyword>
<dbReference type="OrthoDB" id="5427664at2759"/>
<feature type="transmembrane region" description="Helical" evidence="1">
    <location>
        <begin position="186"/>
        <end position="207"/>
    </location>
</feature>
<feature type="transmembrane region" description="Helical" evidence="1">
    <location>
        <begin position="37"/>
        <end position="55"/>
    </location>
</feature>
<dbReference type="InParanoid" id="A0A409Y3X2"/>
<feature type="transmembrane region" description="Helical" evidence="1">
    <location>
        <begin position="103"/>
        <end position="127"/>
    </location>
</feature>
<organism evidence="2 3">
    <name type="scientific">Gymnopilus dilepis</name>
    <dbReference type="NCBI Taxonomy" id="231916"/>
    <lineage>
        <taxon>Eukaryota</taxon>
        <taxon>Fungi</taxon>
        <taxon>Dikarya</taxon>
        <taxon>Basidiomycota</taxon>
        <taxon>Agaricomycotina</taxon>
        <taxon>Agaricomycetes</taxon>
        <taxon>Agaricomycetidae</taxon>
        <taxon>Agaricales</taxon>
        <taxon>Agaricineae</taxon>
        <taxon>Hymenogastraceae</taxon>
        <taxon>Gymnopilus</taxon>
    </lineage>
</organism>
<dbReference type="Proteomes" id="UP000284706">
    <property type="component" value="Unassembled WGS sequence"/>
</dbReference>
<keyword evidence="1" id="KW-0472">Membrane</keyword>
<dbReference type="EMBL" id="NHYE01001204">
    <property type="protein sequence ID" value="PPQ97744.1"/>
    <property type="molecule type" value="Genomic_DNA"/>
</dbReference>
<evidence type="ECO:0000256" key="1">
    <source>
        <dbReference type="SAM" id="Phobius"/>
    </source>
</evidence>
<evidence type="ECO:0000313" key="2">
    <source>
        <dbReference type="EMBL" id="PPQ97744.1"/>
    </source>
</evidence>
<reference evidence="2 3" key="1">
    <citation type="journal article" date="2018" name="Evol. Lett.">
        <title>Horizontal gene cluster transfer increased hallucinogenic mushroom diversity.</title>
        <authorList>
            <person name="Reynolds H.T."/>
            <person name="Vijayakumar V."/>
            <person name="Gluck-Thaler E."/>
            <person name="Korotkin H.B."/>
            <person name="Matheny P.B."/>
            <person name="Slot J.C."/>
        </authorList>
    </citation>
    <scope>NUCLEOTIDE SEQUENCE [LARGE SCALE GENOMIC DNA]</scope>
    <source>
        <strain evidence="2 3">SRW20</strain>
    </source>
</reference>
<feature type="transmembrane region" description="Helical" evidence="1">
    <location>
        <begin position="139"/>
        <end position="156"/>
    </location>
</feature>
<keyword evidence="1" id="KW-1133">Transmembrane helix</keyword>
<comment type="caution">
    <text evidence="2">The sequence shown here is derived from an EMBL/GenBank/DDBJ whole genome shotgun (WGS) entry which is preliminary data.</text>
</comment>
<name>A0A409Y3X2_9AGAR</name>
<feature type="non-terminal residue" evidence="2">
    <location>
        <position position="1"/>
    </location>
</feature>
<keyword evidence="3" id="KW-1185">Reference proteome</keyword>
<accession>A0A409Y3X2</accession>
<dbReference type="AlphaFoldDB" id="A0A409Y3X2"/>
<sequence length="235" mass="26714">RVRGAPLSAPTFAHKDVGTLDWSSCTGFSPNPSVFGIGVRVNVYVIGILAALYPVKWNFALEKGADDNLELEHKHEISRVVTAQGLNGMGLLVAAWVETHYGYLTLYHEFLILNLLFFLSTSFVYFLFNPGTVFRRRDLYTIFFLFLAFSTLYVGLKARTFGSQPECNDTIKIVWIFRVQTASFTWFRNFGIVVFIIYMAVITFHLVQLGLMKQRPFLSLAAGKAMRIYGLIVLW</sequence>
<proteinExistence type="predicted"/>
<protein>
    <submittedName>
        <fullName evidence="2">Uncharacterized protein</fullName>
    </submittedName>
</protein>